<keyword evidence="4" id="KW-1185">Reference proteome</keyword>
<keyword evidence="2" id="KW-1133">Transmembrane helix</keyword>
<evidence type="ECO:0000256" key="2">
    <source>
        <dbReference type="SAM" id="Phobius"/>
    </source>
</evidence>
<dbReference type="Pfam" id="PF05461">
    <property type="entry name" value="ApoL"/>
    <property type="match status" value="1"/>
</dbReference>
<dbReference type="PANTHER" id="PTHR14096">
    <property type="entry name" value="APOLIPOPROTEIN L"/>
    <property type="match status" value="1"/>
</dbReference>
<proteinExistence type="inferred from homology"/>
<dbReference type="InterPro" id="IPR008405">
    <property type="entry name" value="ApoL"/>
</dbReference>
<accession>A0ABD0QUQ2</accession>
<organism evidence="3 4">
    <name type="scientific">Cirrhinus mrigala</name>
    <name type="common">Mrigala</name>
    <dbReference type="NCBI Taxonomy" id="683832"/>
    <lineage>
        <taxon>Eukaryota</taxon>
        <taxon>Metazoa</taxon>
        <taxon>Chordata</taxon>
        <taxon>Craniata</taxon>
        <taxon>Vertebrata</taxon>
        <taxon>Euteleostomi</taxon>
        <taxon>Actinopterygii</taxon>
        <taxon>Neopterygii</taxon>
        <taxon>Teleostei</taxon>
        <taxon>Ostariophysi</taxon>
        <taxon>Cypriniformes</taxon>
        <taxon>Cyprinidae</taxon>
        <taxon>Labeoninae</taxon>
        <taxon>Labeonini</taxon>
        <taxon>Cirrhinus</taxon>
    </lineage>
</organism>
<dbReference type="Proteomes" id="UP001529510">
    <property type="component" value="Unassembled WGS sequence"/>
</dbReference>
<protein>
    <recommendedName>
        <fullName evidence="5">Apolipoprotein L3</fullName>
    </recommendedName>
</protein>
<dbReference type="AlphaFoldDB" id="A0ABD0QUQ2"/>
<gene>
    <name evidence="3" type="ORF">M9458_017016</name>
</gene>
<feature type="transmembrane region" description="Helical" evidence="2">
    <location>
        <begin position="102"/>
        <end position="124"/>
    </location>
</feature>
<reference evidence="3 4" key="1">
    <citation type="submission" date="2024-05" db="EMBL/GenBank/DDBJ databases">
        <title>Genome sequencing and assembly of Indian major carp, Cirrhinus mrigala (Hamilton, 1822).</title>
        <authorList>
            <person name="Mohindra V."/>
            <person name="Chowdhury L.M."/>
            <person name="Lal K."/>
            <person name="Jena J.K."/>
        </authorList>
    </citation>
    <scope>NUCLEOTIDE SEQUENCE [LARGE SCALE GENOMIC DNA]</scope>
    <source>
        <strain evidence="3">CM1030</strain>
        <tissue evidence="3">Blood</tissue>
    </source>
</reference>
<sequence length="146" mass="15614">PSADEILAKPFLREAVNRNKRIPEILQRKFMMSLETFNESYNKHYKDFEALVKDWGETTDSLESLHYKTTAGSLSGAVIGAAGGVTAIVGAILAPFTFGASLIVAGVGIGVGVAGGITGAASNITNTVKQKAIREKLQNIQQEYKN</sequence>
<feature type="non-terminal residue" evidence="3">
    <location>
        <position position="1"/>
    </location>
</feature>
<keyword evidence="2" id="KW-0812">Transmembrane</keyword>
<evidence type="ECO:0000313" key="3">
    <source>
        <dbReference type="EMBL" id="KAL0189917.1"/>
    </source>
</evidence>
<evidence type="ECO:0000313" key="4">
    <source>
        <dbReference type="Proteomes" id="UP001529510"/>
    </source>
</evidence>
<keyword evidence="2" id="KW-0472">Membrane</keyword>
<evidence type="ECO:0008006" key="5">
    <source>
        <dbReference type="Google" id="ProtNLM"/>
    </source>
</evidence>
<comment type="caution">
    <text evidence="3">The sequence shown here is derived from an EMBL/GenBank/DDBJ whole genome shotgun (WGS) entry which is preliminary data.</text>
</comment>
<feature type="non-terminal residue" evidence="3">
    <location>
        <position position="146"/>
    </location>
</feature>
<dbReference type="EMBL" id="JAMKFB020000007">
    <property type="protein sequence ID" value="KAL0189917.1"/>
    <property type="molecule type" value="Genomic_DNA"/>
</dbReference>
<evidence type="ECO:0000256" key="1">
    <source>
        <dbReference type="ARBA" id="ARBA00010090"/>
    </source>
</evidence>
<name>A0ABD0QUQ2_CIRMR</name>
<comment type="similarity">
    <text evidence="1">Belongs to the apolipoprotein L family.</text>
</comment>
<feature type="transmembrane region" description="Helical" evidence="2">
    <location>
        <begin position="74"/>
        <end position="96"/>
    </location>
</feature>
<dbReference type="PANTHER" id="PTHR14096:SF34">
    <property type="entry name" value="APOLIPOPROTEIN L3-LIKE-RELATED"/>
    <property type="match status" value="1"/>
</dbReference>